<reference evidence="3" key="1">
    <citation type="submission" date="2021-01" db="EMBL/GenBank/DDBJ databases">
        <authorList>
            <person name="Corre E."/>
            <person name="Pelletier E."/>
            <person name="Niang G."/>
            <person name="Scheremetjew M."/>
            <person name="Finn R."/>
            <person name="Kale V."/>
            <person name="Holt S."/>
            <person name="Cochrane G."/>
            <person name="Meng A."/>
            <person name="Brown T."/>
            <person name="Cohen L."/>
        </authorList>
    </citation>
    <scope>NUCLEOTIDE SEQUENCE</scope>
    <source>
        <strain evidence="3">B650</strain>
    </source>
</reference>
<accession>A0A7S2K7H4</accession>
<dbReference type="PROSITE" id="PS51140">
    <property type="entry name" value="CUE"/>
    <property type="match status" value="1"/>
</dbReference>
<feature type="region of interest" description="Disordered" evidence="1">
    <location>
        <begin position="352"/>
        <end position="375"/>
    </location>
</feature>
<feature type="region of interest" description="Disordered" evidence="1">
    <location>
        <begin position="1"/>
        <end position="31"/>
    </location>
</feature>
<dbReference type="AlphaFoldDB" id="A0A7S2K7H4"/>
<sequence length="391" mass="42770">MYHNSPQITTTTTTTTSTTTTSTMGTSLSKEEEERRQLYAKHGVLLPPSFTTTATNSTPEDILRAYTNSPLTYHNHNNNNDNATVASRILGEYMDAGIHIGAALPTATTTTDANIRACLHPYPSNNNNNNSTGSISGAMMHRISTADNNNSMYDINAGCGGQFTNSVLNGAGFIALGNAAVYCSMTDTTTDDATNDTTQQQQQQQQQVDPAVADLPVFRFSTDDIFPPWIPIPAFSFEIVRRPNPNVAPALRAGTIMDIGGNNNNTLQQQQLQQQGNGLQLNDEDDEAGLFDRIFNMFAASPMTAEQERAALNHLSDMFPQYSRDNLLSELQRLGSVEAVVESIFLGRFTDRGRDINNEGNGGNGGNREELNQDERREAIRGLPRDTIMFT</sequence>
<feature type="domain" description="CUE" evidence="2">
    <location>
        <begin position="307"/>
        <end position="349"/>
    </location>
</feature>
<organism evidence="3">
    <name type="scientific">Leptocylindrus danicus</name>
    <dbReference type="NCBI Taxonomy" id="163516"/>
    <lineage>
        <taxon>Eukaryota</taxon>
        <taxon>Sar</taxon>
        <taxon>Stramenopiles</taxon>
        <taxon>Ochrophyta</taxon>
        <taxon>Bacillariophyta</taxon>
        <taxon>Coscinodiscophyceae</taxon>
        <taxon>Chaetocerotophycidae</taxon>
        <taxon>Leptocylindrales</taxon>
        <taxon>Leptocylindraceae</taxon>
        <taxon>Leptocylindrus</taxon>
    </lineage>
</organism>
<dbReference type="EMBL" id="HBGY01010289">
    <property type="protein sequence ID" value="CAD9568616.1"/>
    <property type="molecule type" value="Transcribed_RNA"/>
</dbReference>
<feature type="compositionally biased region" description="Low complexity" evidence="1">
    <location>
        <begin position="9"/>
        <end position="23"/>
    </location>
</feature>
<evidence type="ECO:0000313" key="3">
    <source>
        <dbReference type="EMBL" id="CAD9568616.1"/>
    </source>
</evidence>
<dbReference type="InterPro" id="IPR003892">
    <property type="entry name" value="CUE"/>
</dbReference>
<evidence type="ECO:0000256" key="1">
    <source>
        <dbReference type="SAM" id="MobiDB-lite"/>
    </source>
</evidence>
<evidence type="ECO:0000259" key="2">
    <source>
        <dbReference type="PROSITE" id="PS51140"/>
    </source>
</evidence>
<dbReference type="Pfam" id="PF02845">
    <property type="entry name" value="CUE"/>
    <property type="match status" value="1"/>
</dbReference>
<protein>
    <recommendedName>
        <fullName evidence="2">CUE domain-containing protein</fullName>
    </recommendedName>
</protein>
<name>A0A7S2K7H4_9STRA</name>
<gene>
    <name evidence="3" type="ORF">LDAN0321_LOCUS6500</name>
</gene>
<proteinExistence type="predicted"/>
<dbReference type="GO" id="GO:0043130">
    <property type="term" value="F:ubiquitin binding"/>
    <property type="evidence" value="ECO:0007669"/>
    <property type="project" value="InterPro"/>
</dbReference>